<protein>
    <recommendedName>
        <fullName evidence="3">DUF2508 domain-containing protein</fullName>
    </recommendedName>
</protein>
<dbReference type="OrthoDB" id="1809893at2"/>
<dbReference type="AlphaFoldDB" id="A0A1H2WNJ5"/>
<dbReference type="RefSeq" id="WP_093751969.1">
    <property type="nucleotide sequence ID" value="NZ_BSYN01000001.1"/>
</dbReference>
<organism evidence="1 2">
    <name type="scientific">Tepidimicrobium xylanilyticum</name>
    <dbReference type="NCBI Taxonomy" id="1123352"/>
    <lineage>
        <taxon>Bacteria</taxon>
        <taxon>Bacillati</taxon>
        <taxon>Bacillota</taxon>
        <taxon>Tissierellia</taxon>
        <taxon>Tissierellales</taxon>
        <taxon>Tepidimicrobiaceae</taxon>
        <taxon>Tepidimicrobium</taxon>
    </lineage>
</organism>
<sequence>MDRPKSYYKEKTYRILEYVDILSNKIKGRKKTEEEKMMENLKRAHEEWKNKEIYFQWVTDPDLVDHAIYELEASKIKYIYLLKKVRERNIR</sequence>
<evidence type="ECO:0000313" key="2">
    <source>
        <dbReference type="Proteomes" id="UP000198828"/>
    </source>
</evidence>
<gene>
    <name evidence="1" type="ORF">SAMN05660923_01294</name>
</gene>
<name>A0A1H2WNJ5_9FIRM</name>
<keyword evidence="2" id="KW-1185">Reference proteome</keyword>
<evidence type="ECO:0008006" key="3">
    <source>
        <dbReference type="Google" id="ProtNLM"/>
    </source>
</evidence>
<dbReference type="Proteomes" id="UP000198828">
    <property type="component" value="Unassembled WGS sequence"/>
</dbReference>
<proteinExistence type="predicted"/>
<reference evidence="1 2" key="1">
    <citation type="submission" date="2016-10" db="EMBL/GenBank/DDBJ databases">
        <authorList>
            <person name="de Groot N.N."/>
        </authorList>
    </citation>
    <scope>NUCLEOTIDE SEQUENCE [LARGE SCALE GENOMIC DNA]</scope>
    <source>
        <strain evidence="1 2">DSM 23310</strain>
    </source>
</reference>
<evidence type="ECO:0000313" key="1">
    <source>
        <dbReference type="EMBL" id="SDW81844.1"/>
    </source>
</evidence>
<dbReference type="EMBL" id="FNNG01000004">
    <property type="protein sequence ID" value="SDW81844.1"/>
    <property type="molecule type" value="Genomic_DNA"/>
</dbReference>
<accession>A0A1H2WNJ5</accession>
<dbReference type="Pfam" id="PF10704">
    <property type="entry name" value="DUF2508"/>
    <property type="match status" value="1"/>
</dbReference>
<dbReference type="InterPro" id="IPR019644">
    <property type="entry name" value="DUF2508"/>
</dbReference>